<dbReference type="KEGG" id="acan:ACA1_182180"/>
<evidence type="ECO:0000313" key="2">
    <source>
        <dbReference type="EMBL" id="ELR21317.1"/>
    </source>
</evidence>
<dbReference type="RefSeq" id="XP_004345861.1">
    <property type="nucleotide sequence ID" value="XM_004345811.1"/>
</dbReference>
<dbReference type="GeneID" id="14922206"/>
<dbReference type="InterPro" id="IPR000014">
    <property type="entry name" value="PAS"/>
</dbReference>
<dbReference type="EMBL" id="KB007904">
    <property type="protein sequence ID" value="ELR21317.1"/>
    <property type="molecule type" value="Genomic_DNA"/>
</dbReference>
<feature type="compositionally biased region" description="Low complexity" evidence="1">
    <location>
        <begin position="340"/>
        <end position="365"/>
    </location>
</feature>
<feature type="region of interest" description="Disordered" evidence="1">
    <location>
        <begin position="1"/>
        <end position="70"/>
    </location>
</feature>
<dbReference type="Gene3D" id="3.30.450.20">
    <property type="entry name" value="PAS domain"/>
    <property type="match status" value="1"/>
</dbReference>
<dbReference type="AlphaFoldDB" id="L8H7U7"/>
<name>L8H7U7_ACACF</name>
<evidence type="ECO:0000313" key="3">
    <source>
        <dbReference type="Proteomes" id="UP000011083"/>
    </source>
</evidence>
<accession>L8H7U7</accession>
<reference evidence="2 3" key="1">
    <citation type="journal article" date="2013" name="Genome Biol.">
        <title>Genome of Acanthamoeba castellanii highlights extensive lateral gene transfer and early evolution of tyrosine kinase signaling.</title>
        <authorList>
            <person name="Clarke M."/>
            <person name="Lohan A.J."/>
            <person name="Liu B."/>
            <person name="Lagkouvardos I."/>
            <person name="Roy S."/>
            <person name="Zafar N."/>
            <person name="Bertelli C."/>
            <person name="Schilde C."/>
            <person name="Kianianmomeni A."/>
            <person name="Burglin T.R."/>
            <person name="Frech C."/>
            <person name="Turcotte B."/>
            <person name="Kopec K.O."/>
            <person name="Synnott J.M."/>
            <person name="Choo C."/>
            <person name="Paponov I."/>
            <person name="Finkler A."/>
            <person name="Soon Heng Tan C."/>
            <person name="Hutchins A.P."/>
            <person name="Weinmeier T."/>
            <person name="Rattei T."/>
            <person name="Chu J.S."/>
            <person name="Gimenez G."/>
            <person name="Irimia M."/>
            <person name="Rigden D.J."/>
            <person name="Fitzpatrick D.A."/>
            <person name="Lorenzo-Morales J."/>
            <person name="Bateman A."/>
            <person name="Chiu C.H."/>
            <person name="Tang P."/>
            <person name="Hegemann P."/>
            <person name="Fromm H."/>
            <person name="Raoult D."/>
            <person name="Greub G."/>
            <person name="Miranda-Saavedra D."/>
            <person name="Chen N."/>
            <person name="Nash P."/>
            <person name="Ginger M.L."/>
            <person name="Horn M."/>
            <person name="Schaap P."/>
            <person name="Caler L."/>
            <person name="Loftus B."/>
        </authorList>
    </citation>
    <scope>NUCLEOTIDE SEQUENCE [LARGE SCALE GENOMIC DNA]</scope>
    <source>
        <strain evidence="2 3">Neff</strain>
    </source>
</reference>
<protein>
    <recommendedName>
        <fullName evidence="4">PAS domain-containing protein</fullName>
    </recommendedName>
</protein>
<dbReference type="CDD" id="cd00130">
    <property type="entry name" value="PAS"/>
    <property type="match status" value="1"/>
</dbReference>
<organism evidence="2 3">
    <name type="scientific">Acanthamoeba castellanii (strain ATCC 30010 / Neff)</name>
    <dbReference type="NCBI Taxonomy" id="1257118"/>
    <lineage>
        <taxon>Eukaryota</taxon>
        <taxon>Amoebozoa</taxon>
        <taxon>Discosea</taxon>
        <taxon>Longamoebia</taxon>
        <taxon>Centramoebida</taxon>
        <taxon>Acanthamoebidae</taxon>
        <taxon>Acanthamoeba</taxon>
    </lineage>
</organism>
<proteinExistence type="predicted"/>
<gene>
    <name evidence="2" type="ORF">ACA1_182180</name>
</gene>
<dbReference type="Proteomes" id="UP000011083">
    <property type="component" value="Unassembled WGS sequence"/>
</dbReference>
<dbReference type="SUPFAM" id="SSF55785">
    <property type="entry name" value="PYP-like sensor domain (PAS domain)"/>
    <property type="match status" value="1"/>
</dbReference>
<dbReference type="VEuPathDB" id="AmoebaDB:ACA1_182180"/>
<feature type="region of interest" description="Disordered" evidence="1">
    <location>
        <begin position="340"/>
        <end position="399"/>
    </location>
</feature>
<evidence type="ECO:0000256" key="1">
    <source>
        <dbReference type="SAM" id="MobiDB-lite"/>
    </source>
</evidence>
<evidence type="ECO:0008006" key="4">
    <source>
        <dbReference type="Google" id="ProtNLM"/>
    </source>
</evidence>
<keyword evidence="3" id="KW-1185">Reference proteome</keyword>
<sequence length="399" mass="43416">MNHPQAETHVVYSAPEPTTKKRARSVRNGPGDVHQRLPKKSFQARPQVLWSSPQAAEHHHEHDDDDGAPSMVSGAVAMVVSAVEALAAEVRALRDDNRHIHVQLDAMKARQHACDSALASLLHGNHYQQSTVGSAPRKVRKASARLTGNRSCENAEERPSAAVLEAIRELTFLDDYPSLTGFAVPDFRFPVLACAYAGAGSRPTIIYANAAACQLTEYSWGELIGAPLSTVVAMADQLLVPSQSPDLGHERHPAISPVYNFHHVLRSKSGRLWRASADNTQFFFNATQPHHVRECSAEPRHALISVTQWVRLAEPGSVVPSTSSIESVVDNLLDWVEATTPAEENEPSSPSTSSPELASAPTTAANHQLQRHPINLSSSSSSSSPHRPTRSWPLLYSVQ</sequence>
<dbReference type="InterPro" id="IPR035965">
    <property type="entry name" value="PAS-like_dom_sf"/>
</dbReference>